<gene>
    <name evidence="6" type="ORF">ENU20_03895</name>
</gene>
<dbReference type="Pfam" id="PF01470">
    <property type="entry name" value="Peptidase_C15"/>
    <property type="match status" value="1"/>
</dbReference>
<evidence type="ECO:0000256" key="3">
    <source>
        <dbReference type="ARBA" id="ARBA00022670"/>
    </source>
</evidence>
<reference evidence="6" key="1">
    <citation type="journal article" date="2020" name="mSystems">
        <title>Genome- and Community-Level Interaction Insights into Carbon Utilization and Element Cycling Functions of Hydrothermarchaeota in Hydrothermal Sediment.</title>
        <authorList>
            <person name="Zhou Z."/>
            <person name="Liu Y."/>
            <person name="Xu W."/>
            <person name="Pan J."/>
            <person name="Luo Z.H."/>
            <person name="Li M."/>
        </authorList>
    </citation>
    <scope>NUCLEOTIDE SEQUENCE [LARGE SCALE GENOMIC DNA]</scope>
    <source>
        <strain evidence="6">SpSt-648</strain>
    </source>
</reference>
<protein>
    <recommendedName>
        <fullName evidence="7">Pyroglutamyl-peptidase I</fullName>
    </recommendedName>
</protein>
<evidence type="ECO:0000256" key="1">
    <source>
        <dbReference type="ARBA" id="ARBA00006641"/>
    </source>
</evidence>
<keyword evidence="5" id="KW-0788">Thiol protease</keyword>
<comment type="similarity">
    <text evidence="1">Belongs to the peptidase C15 family.</text>
</comment>
<dbReference type="GO" id="GO:0006508">
    <property type="term" value="P:proteolysis"/>
    <property type="evidence" value="ECO:0007669"/>
    <property type="project" value="UniProtKB-KW"/>
</dbReference>
<dbReference type="GO" id="GO:0005829">
    <property type="term" value="C:cytosol"/>
    <property type="evidence" value="ECO:0007669"/>
    <property type="project" value="InterPro"/>
</dbReference>
<dbReference type="AlphaFoldDB" id="A0A7C4JMR0"/>
<sequence length="217" mass="24475">MIVQRVSLVKSLKTILITGFNYFDKYWFNPSGEVAKLLNDYEIWGFRVKSVVLPVSLKYVKQYLPMLLNDLKPLIAIGLGLAPLARECLVELASVNRASFQKDNENYCTLYEEILPDSPFVVSTTLPIYRILHKCRLEKGLPIKPGFGTGLFLCNAVAYILMKYGVDNNLPSGFIHIPPSTINMLRGETQHGVSLNEIVECVKCVIEATIEDFNEKL</sequence>
<dbReference type="Gene3D" id="3.40.630.20">
    <property type="entry name" value="Peptidase C15, pyroglutamyl peptidase I-like"/>
    <property type="match status" value="1"/>
</dbReference>
<dbReference type="EMBL" id="DTBP01000025">
    <property type="protein sequence ID" value="HGQ74201.1"/>
    <property type="molecule type" value="Genomic_DNA"/>
</dbReference>
<organism evidence="6">
    <name type="scientific">Staphylothermus marinus</name>
    <dbReference type="NCBI Taxonomy" id="2280"/>
    <lineage>
        <taxon>Archaea</taxon>
        <taxon>Thermoproteota</taxon>
        <taxon>Thermoprotei</taxon>
        <taxon>Desulfurococcales</taxon>
        <taxon>Desulfurococcaceae</taxon>
        <taxon>Staphylothermus</taxon>
    </lineage>
</organism>
<dbReference type="GO" id="GO:0016920">
    <property type="term" value="F:pyroglutamyl-peptidase activity"/>
    <property type="evidence" value="ECO:0007669"/>
    <property type="project" value="InterPro"/>
</dbReference>
<dbReference type="InterPro" id="IPR036440">
    <property type="entry name" value="Peptidase_C15-like_sf"/>
</dbReference>
<dbReference type="PRINTS" id="PR00706">
    <property type="entry name" value="PYROGLUPTASE"/>
</dbReference>
<dbReference type="PIRSF" id="PIRSF015592">
    <property type="entry name" value="Prld-crbxl_pptds"/>
    <property type="match status" value="1"/>
</dbReference>
<dbReference type="PANTHER" id="PTHR23402:SF1">
    <property type="entry name" value="PYROGLUTAMYL-PEPTIDASE I"/>
    <property type="match status" value="1"/>
</dbReference>
<keyword evidence="2" id="KW-0963">Cytoplasm</keyword>
<keyword evidence="3" id="KW-0645">Protease</keyword>
<dbReference type="InterPro" id="IPR000816">
    <property type="entry name" value="Peptidase_C15"/>
</dbReference>
<dbReference type="PANTHER" id="PTHR23402">
    <property type="entry name" value="PROTEASE FAMILY C15 PYROGLUTAMYL-PEPTIDASE I-RELATED"/>
    <property type="match status" value="1"/>
</dbReference>
<accession>A0A7C4JMR0</accession>
<proteinExistence type="inferred from homology"/>
<evidence type="ECO:0000313" key="6">
    <source>
        <dbReference type="EMBL" id="HGQ74201.1"/>
    </source>
</evidence>
<keyword evidence="4" id="KW-0378">Hydrolase</keyword>
<comment type="caution">
    <text evidence="6">The sequence shown here is derived from an EMBL/GenBank/DDBJ whole genome shotgun (WGS) entry which is preliminary data.</text>
</comment>
<dbReference type="SUPFAM" id="SSF53182">
    <property type="entry name" value="Pyrrolidone carboxyl peptidase (pyroglutamate aminopeptidase)"/>
    <property type="match status" value="1"/>
</dbReference>
<name>A0A7C4JMR0_STAMA</name>
<evidence type="ECO:0000256" key="2">
    <source>
        <dbReference type="ARBA" id="ARBA00022490"/>
    </source>
</evidence>
<evidence type="ECO:0000256" key="5">
    <source>
        <dbReference type="ARBA" id="ARBA00022807"/>
    </source>
</evidence>
<evidence type="ECO:0000256" key="4">
    <source>
        <dbReference type="ARBA" id="ARBA00022801"/>
    </source>
</evidence>
<dbReference type="InterPro" id="IPR016125">
    <property type="entry name" value="Peptidase_C15-like"/>
</dbReference>
<evidence type="ECO:0008006" key="7">
    <source>
        <dbReference type="Google" id="ProtNLM"/>
    </source>
</evidence>